<keyword evidence="4" id="KW-1185">Reference proteome</keyword>
<feature type="domain" description="Luciferase-like" evidence="2">
    <location>
        <begin position="9"/>
        <end position="291"/>
    </location>
</feature>
<dbReference type="NCBIfam" id="TIGR03557">
    <property type="entry name" value="F420_G6P_family"/>
    <property type="match status" value="1"/>
</dbReference>
<dbReference type="InterPro" id="IPR023907">
    <property type="entry name" value="Non-F420_Flavin_OxRdtase"/>
</dbReference>
<dbReference type="PANTHER" id="PTHR43244:SF1">
    <property type="entry name" value="5,10-METHYLENETETRAHYDROMETHANOPTERIN REDUCTASE"/>
    <property type="match status" value="1"/>
</dbReference>
<dbReference type="InterPro" id="IPR019945">
    <property type="entry name" value="F420_G6P_DH-rel"/>
</dbReference>
<keyword evidence="1" id="KW-0560">Oxidoreductase</keyword>
<dbReference type="InterPro" id="IPR050564">
    <property type="entry name" value="F420-G6PD/mer"/>
</dbReference>
<dbReference type="NCBIfam" id="TIGR03885">
    <property type="entry name" value="flavin_revert"/>
    <property type="match status" value="1"/>
</dbReference>
<accession>A0A1I7MGF5</accession>
<evidence type="ECO:0000256" key="1">
    <source>
        <dbReference type="ARBA" id="ARBA00023002"/>
    </source>
</evidence>
<name>A0A1I7MGF5_9MICC</name>
<dbReference type="Pfam" id="PF00296">
    <property type="entry name" value="Bac_luciferase"/>
    <property type="match status" value="1"/>
</dbReference>
<dbReference type="GO" id="GO:0016705">
    <property type="term" value="F:oxidoreductase activity, acting on paired donors, with incorporation or reduction of molecular oxygen"/>
    <property type="evidence" value="ECO:0007669"/>
    <property type="project" value="InterPro"/>
</dbReference>
<evidence type="ECO:0000259" key="2">
    <source>
        <dbReference type="Pfam" id="PF00296"/>
    </source>
</evidence>
<proteinExistence type="predicted"/>
<evidence type="ECO:0000313" key="4">
    <source>
        <dbReference type="Proteomes" id="UP000198881"/>
    </source>
</evidence>
<gene>
    <name evidence="3" type="ORF">SAMN04487966_10298</name>
</gene>
<sequence length="318" mass="35210">MTVYGFHASHEQISPRQLLADVQLAEQAGFQAAMCSDHLEPWSSRQGHSGLAWAWLGAALATTDLTFGTVTAPGQRYHPAVVAQAIATLGQMYPGRFWTALGTGQHANEHVTGEPWPRKDLRQQRLEECVDIISRLLDGETVSHEGLVTVHEATVWERADPKPQLIAPAISAETAERGARWADGLVTINQDPATLTEMLRRWEDAGGADHRILQIHLCWAPTDELAWSIAQDQWRSNVFSPPANTDLRVVDYDAVSADGVSREQLERSVLIGSDLGELTQRIQDLADLGFDAVYLHHVGQDQRPFLEAFGERVLPQLH</sequence>
<dbReference type="EMBL" id="FPCG01000002">
    <property type="protein sequence ID" value="SFV20940.1"/>
    <property type="molecule type" value="Genomic_DNA"/>
</dbReference>
<dbReference type="InterPro" id="IPR011251">
    <property type="entry name" value="Luciferase-like_dom"/>
</dbReference>
<dbReference type="InterPro" id="IPR036661">
    <property type="entry name" value="Luciferase-like_sf"/>
</dbReference>
<evidence type="ECO:0000313" key="3">
    <source>
        <dbReference type="EMBL" id="SFV20940.1"/>
    </source>
</evidence>
<dbReference type="AlphaFoldDB" id="A0A1I7MGF5"/>
<dbReference type="PANTHER" id="PTHR43244">
    <property type="match status" value="1"/>
</dbReference>
<dbReference type="SUPFAM" id="SSF51679">
    <property type="entry name" value="Bacterial luciferase-like"/>
    <property type="match status" value="1"/>
</dbReference>
<organism evidence="3 4">
    <name type="scientific">Micrococcus terreus</name>
    <dbReference type="NCBI Taxonomy" id="574650"/>
    <lineage>
        <taxon>Bacteria</taxon>
        <taxon>Bacillati</taxon>
        <taxon>Actinomycetota</taxon>
        <taxon>Actinomycetes</taxon>
        <taxon>Micrococcales</taxon>
        <taxon>Micrococcaceae</taxon>
        <taxon>Micrococcus</taxon>
    </lineage>
</organism>
<dbReference type="STRING" id="574650.SAMN04487966_10298"/>
<dbReference type="Proteomes" id="UP000198881">
    <property type="component" value="Unassembled WGS sequence"/>
</dbReference>
<protein>
    <submittedName>
        <fullName evidence="3">Probable non-F420 flavinoid oxidoreductase</fullName>
    </submittedName>
</protein>
<dbReference type="RefSeq" id="WP_091694280.1">
    <property type="nucleotide sequence ID" value="NZ_FPCG01000002.1"/>
</dbReference>
<dbReference type="Gene3D" id="3.20.20.30">
    <property type="entry name" value="Luciferase-like domain"/>
    <property type="match status" value="1"/>
</dbReference>
<dbReference type="OrthoDB" id="180193at2"/>
<reference evidence="3 4" key="1">
    <citation type="submission" date="2016-10" db="EMBL/GenBank/DDBJ databases">
        <authorList>
            <person name="de Groot N.N."/>
        </authorList>
    </citation>
    <scope>NUCLEOTIDE SEQUENCE [LARGE SCALE GENOMIC DNA]</scope>
    <source>
        <strain evidence="3 4">CGMCC 1.7054</strain>
    </source>
</reference>